<comment type="caution">
    <text evidence="4">The sequence shown here is derived from an EMBL/GenBank/DDBJ whole genome shotgun (WGS) entry which is preliminary data.</text>
</comment>
<evidence type="ECO:0000256" key="2">
    <source>
        <dbReference type="SAM" id="MobiDB-lite"/>
    </source>
</evidence>
<dbReference type="PANTHER" id="PTHR30531">
    <property type="entry name" value="FLAGELLAR BIOSYNTHETIC PROTEIN FLHB"/>
    <property type="match status" value="1"/>
</dbReference>
<keyword evidence="4" id="KW-0282">Flagellum</keyword>
<organism evidence="4 5">
    <name type="scientific">Pseudoduganella ginsengisoli</name>
    <dbReference type="NCBI Taxonomy" id="1462440"/>
    <lineage>
        <taxon>Bacteria</taxon>
        <taxon>Pseudomonadati</taxon>
        <taxon>Pseudomonadota</taxon>
        <taxon>Betaproteobacteria</taxon>
        <taxon>Burkholderiales</taxon>
        <taxon>Oxalobacteraceae</taxon>
        <taxon>Telluria group</taxon>
        <taxon>Pseudoduganella</taxon>
    </lineage>
</organism>
<feature type="transmembrane region" description="Helical" evidence="3">
    <location>
        <begin position="191"/>
        <end position="210"/>
    </location>
</feature>
<keyword evidence="4" id="KW-0966">Cell projection</keyword>
<evidence type="ECO:0000256" key="1">
    <source>
        <dbReference type="ARBA" id="ARBA00010690"/>
    </source>
</evidence>
<dbReference type="Proteomes" id="UP000484015">
    <property type="component" value="Unassembled WGS sequence"/>
</dbReference>
<evidence type="ECO:0000256" key="3">
    <source>
        <dbReference type="SAM" id="Phobius"/>
    </source>
</evidence>
<dbReference type="Gene3D" id="3.40.1690.10">
    <property type="entry name" value="secretion proteins EscU"/>
    <property type="match status" value="1"/>
</dbReference>
<dbReference type="SUPFAM" id="SSF160544">
    <property type="entry name" value="EscU C-terminal domain-like"/>
    <property type="match status" value="1"/>
</dbReference>
<dbReference type="Pfam" id="PF01312">
    <property type="entry name" value="Bac_export_2"/>
    <property type="match status" value="1"/>
</dbReference>
<proteinExistence type="inferred from homology"/>
<dbReference type="GO" id="GO:0005886">
    <property type="term" value="C:plasma membrane"/>
    <property type="evidence" value="ECO:0007669"/>
    <property type="project" value="TreeGrafter"/>
</dbReference>
<dbReference type="EMBL" id="WNLA01000033">
    <property type="protein sequence ID" value="MTW05954.1"/>
    <property type="molecule type" value="Genomic_DNA"/>
</dbReference>
<reference evidence="4 5" key="1">
    <citation type="submission" date="2019-11" db="EMBL/GenBank/DDBJ databases">
        <title>Type strains purchased from KCTC, JCM and DSMZ.</title>
        <authorList>
            <person name="Lu H."/>
        </authorList>
    </citation>
    <scope>NUCLEOTIDE SEQUENCE [LARGE SCALE GENOMIC DNA]</scope>
    <source>
        <strain evidence="4 5">KCTC 42409</strain>
    </source>
</reference>
<protein>
    <submittedName>
        <fullName evidence="4">Flagellar type III secretion system protein FlhB</fullName>
    </submittedName>
</protein>
<dbReference type="InterPro" id="IPR029025">
    <property type="entry name" value="T3SS_substrate_exporter_C"/>
</dbReference>
<comment type="similarity">
    <text evidence="1">Belongs to the type III secretion exporter family.</text>
</comment>
<keyword evidence="3" id="KW-0472">Membrane</keyword>
<feature type="region of interest" description="Disordered" evidence="2">
    <location>
        <begin position="1"/>
        <end position="22"/>
    </location>
</feature>
<dbReference type="OrthoDB" id="9807950at2"/>
<keyword evidence="4" id="KW-0969">Cilium</keyword>
<dbReference type="RefSeq" id="WP_155442296.1">
    <property type="nucleotide sequence ID" value="NZ_WNLA01000033.1"/>
</dbReference>
<dbReference type="PANTHER" id="PTHR30531:SF14">
    <property type="entry name" value="SURFACE PRESENTATION OF ANTIGENS PROTEIN SPAS"/>
    <property type="match status" value="1"/>
</dbReference>
<evidence type="ECO:0000313" key="5">
    <source>
        <dbReference type="Proteomes" id="UP000484015"/>
    </source>
</evidence>
<dbReference type="AlphaFoldDB" id="A0A6L6Q918"/>
<evidence type="ECO:0000313" key="4">
    <source>
        <dbReference type="EMBL" id="MTW05954.1"/>
    </source>
</evidence>
<dbReference type="InterPro" id="IPR006135">
    <property type="entry name" value="T3SS_substrate_exporter"/>
</dbReference>
<dbReference type="GO" id="GO:0009306">
    <property type="term" value="P:protein secretion"/>
    <property type="evidence" value="ECO:0007669"/>
    <property type="project" value="InterPro"/>
</dbReference>
<feature type="transmembrane region" description="Helical" evidence="3">
    <location>
        <begin position="149"/>
        <end position="171"/>
    </location>
</feature>
<sequence length="359" mass="39179">MSDEGQEKSQEATPHKLREARKRGQVAKSLEANYAAILAALVAICLAAGPGMAQRVLDIARRALEQAGRADWADGSIAGWLAALAAEGLSALAPLLGAVALAAIVANVAQVGGIFSAHPVTPDFTRLDPAAGLQKLFSKRLLYEALRSVLKLVLLGYVAWLALRAAAPGMFRLAHLDARSNAVLALGQVGPLLFKLLLAVLLIALIDVVYTRRDFAKKMRMSHRDVTEEHKQREGDPRIRSRLRQLRNEMLKQAQSMRKLPQADVLLTNPTHIAVAISYRHGEMPAPKLLAKGSGKLAARMRQAARDHHIPIVENPPLARALFKRTAADQYVPEDLYPTIAKILLWVYAMRRNAQGAAR</sequence>
<feature type="transmembrane region" description="Helical" evidence="3">
    <location>
        <begin position="32"/>
        <end position="53"/>
    </location>
</feature>
<keyword evidence="3" id="KW-0812">Transmembrane</keyword>
<gene>
    <name evidence="4" type="primary">flhB</name>
    <name evidence="4" type="ORF">GM668_28130</name>
</gene>
<feature type="compositionally biased region" description="Basic and acidic residues" evidence="2">
    <location>
        <begin position="1"/>
        <end position="17"/>
    </location>
</feature>
<accession>A0A6L6Q918</accession>
<keyword evidence="3" id="KW-1133">Transmembrane helix</keyword>
<name>A0A6L6Q918_9BURK</name>
<dbReference type="PRINTS" id="PR00950">
    <property type="entry name" value="TYPE3IMSPROT"/>
</dbReference>
<keyword evidence="5" id="KW-1185">Reference proteome</keyword>